<name>A7HU45_PARL1</name>
<dbReference type="Pfam" id="PF10074">
    <property type="entry name" value="RovC_DNA-bd"/>
    <property type="match status" value="1"/>
</dbReference>
<reference evidence="2 3" key="1">
    <citation type="journal article" date="2011" name="Stand. Genomic Sci.">
        <title>Complete genome sequence of Parvibaculum lavamentivorans type strain (DS-1(T)).</title>
        <authorList>
            <person name="Schleheck D."/>
            <person name="Weiss M."/>
            <person name="Pitluck S."/>
            <person name="Bruce D."/>
            <person name="Land M.L."/>
            <person name="Han S."/>
            <person name="Saunders E."/>
            <person name="Tapia R."/>
            <person name="Detter C."/>
            <person name="Brettin T."/>
            <person name="Han J."/>
            <person name="Woyke T."/>
            <person name="Goodwin L."/>
            <person name="Pennacchio L."/>
            <person name="Nolan M."/>
            <person name="Cook A.M."/>
            <person name="Kjelleberg S."/>
            <person name="Thomas T."/>
        </authorList>
    </citation>
    <scope>NUCLEOTIDE SEQUENCE [LARGE SCALE GENOMIC DNA]</scope>
    <source>
        <strain evidence="3">DS-1 / DSM 13023 / NCIMB 13966</strain>
    </source>
</reference>
<evidence type="ECO:0000259" key="1">
    <source>
        <dbReference type="Pfam" id="PF10074"/>
    </source>
</evidence>
<dbReference type="AlphaFoldDB" id="A7HU45"/>
<dbReference type="EMBL" id="CP000774">
    <property type="protein sequence ID" value="ABS63428.1"/>
    <property type="molecule type" value="Genomic_DNA"/>
</dbReference>
<keyword evidence="3" id="KW-1185">Reference proteome</keyword>
<dbReference type="InterPro" id="IPR018754">
    <property type="entry name" value="RovC-like_DNA-bd"/>
</dbReference>
<evidence type="ECO:0000313" key="3">
    <source>
        <dbReference type="Proteomes" id="UP000006377"/>
    </source>
</evidence>
<dbReference type="HOGENOM" id="CLU_155900_0_0_5"/>
<accession>A7HU45</accession>
<evidence type="ECO:0000313" key="2">
    <source>
        <dbReference type="EMBL" id="ABS63428.1"/>
    </source>
</evidence>
<proteinExistence type="predicted"/>
<dbReference type="Proteomes" id="UP000006377">
    <property type="component" value="Chromosome"/>
</dbReference>
<feature type="domain" description="T6SS Transcription factor RovC-like DNA binding" evidence="1">
    <location>
        <begin position="17"/>
        <end position="86"/>
    </location>
</feature>
<dbReference type="STRING" id="402881.Plav_1811"/>
<sequence>MSKPELNPEIADDVPWSETITDYDERHLIVYLRLLDAVAAGASDEAMSRTVLGIDPTREAERARNALASHLRRARWMSEKGYRHLLNAGAH</sequence>
<dbReference type="KEGG" id="pla:Plav_1811"/>
<protein>
    <recommendedName>
        <fullName evidence="1">T6SS Transcription factor RovC-like DNA binding domain-containing protein</fullName>
    </recommendedName>
</protein>
<organism evidence="2 3">
    <name type="scientific">Parvibaculum lavamentivorans (strain DS-1 / DSM 13023 / NCIMB 13966)</name>
    <dbReference type="NCBI Taxonomy" id="402881"/>
    <lineage>
        <taxon>Bacteria</taxon>
        <taxon>Pseudomonadati</taxon>
        <taxon>Pseudomonadota</taxon>
        <taxon>Alphaproteobacteria</taxon>
        <taxon>Hyphomicrobiales</taxon>
        <taxon>Parvibaculaceae</taxon>
        <taxon>Parvibaculum</taxon>
    </lineage>
</organism>
<dbReference type="eggNOG" id="ENOG5032Z6E">
    <property type="taxonomic scope" value="Bacteria"/>
</dbReference>
<gene>
    <name evidence="2" type="ordered locus">Plav_1811</name>
</gene>
<dbReference type="RefSeq" id="WP_012110721.1">
    <property type="nucleotide sequence ID" value="NC_009719.1"/>
</dbReference>
<dbReference type="OrthoDB" id="9811330at2"/>